<proteinExistence type="predicted"/>
<organism evidence="1 2">
    <name type="scientific">Russula earlei</name>
    <dbReference type="NCBI Taxonomy" id="71964"/>
    <lineage>
        <taxon>Eukaryota</taxon>
        <taxon>Fungi</taxon>
        <taxon>Dikarya</taxon>
        <taxon>Basidiomycota</taxon>
        <taxon>Agaricomycotina</taxon>
        <taxon>Agaricomycetes</taxon>
        <taxon>Russulales</taxon>
        <taxon>Russulaceae</taxon>
        <taxon>Russula</taxon>
    </lineage>
</organism>
<sequence length="779" mass="85954">MDKDSHVGIDSNWTAFNPDSHLTPYLLRHITRIQVRNFTPFPARDAFASALTQPSEQSQFTSYGSLSDDLDVALARKRSRKLSSTSIVTVKGQGLEDHTNEESRSVGSMMLAEPRVRKRTTSRVSTRDFSTSVGSGSHPPLCGTGMASKTNHPRTLSVTSSTSGKGIVPSITLWRSHTQCTLEKALRSRLVETFITVMVPSGREQASLPSKLSTRGSPPSSRDHRSRPRASPVTKSKFRSTQSPSSRSTLSSREELTKRVTRTGIATSTDSPAPKRTSSTRRVITHPTKLNGNASNSASLASQVEADYELPTVPNFISVIHSPSTNPDFSMDFDDFSKWTDPSATHITVQLWAKSRQDSPSEFGNDRGEKIFDDDSDSQWRMAGKWDVCLIDLVPFSDEMSIQTSGLPSNTLLLTLSPPGKTFYLPVARSWGPTRSPSPSDGYASDPEVHTSGNPLSSRSSTPHRKDISLPKTKTLQFRASYAASSTWQDLFKLVNLQSAIVDMQRSLSKAIGNLDALFVPSDVKWLIREISEREVRVADWQAAEAQVRVEVDGLSGRIRHRKEELNRRREALNLATSMLTQDVATEAIKEQELLHERESTMALQHRLLSVRVSLITTLASLFPIDLISGSDLLFSILSVPLPIPLGVTDPAPPLSVPAYKEVNEESVATALGFAAFVVQLLASYLDRILVYPITFCGSRSMIRDGISAMVGPRMFPLFSRGVDTYRFEYGVFLLNKNIEMLMSDRDLRALDMRHTLPNLKNLLLTLSDEEGAKSGVVG</sequence>
<evidence type="ECO:0000313" key="2">
    <source>
        <dbReference type="Proteomes" id="UP001207468"/>
    </source>
</evidence>
<comment type="caution">
    <text evidence="1">The sequence shown here is derived from an EMBL/GenBank/DDBJ whole genome shotgun (WGS) entry which is preliminary data.</text>
</comment>
<gene>
    <name evidence="1" type="ORF">F5148DRAFT_1163753</name>
</gene>
<accession>A0ACC0UM35</accession>
<name>A0ACC0UM35_9AGAM</name>
<dbReference type="Proteomes" id="UP001207468">
    <property type="component" value="Unassembled WGS sequence"/>
</dbReference>
<keyword evidence="2" id="KW-1185">Reference proteome</keyword>
<protein>
    <submittedName>
        <fullName evidence="1">Uncharacterized protein</fullName>
    </submittedName>
</protein>
<evidence type="ECO:0000313" key="1">
    <source>
        <dbReference type="EMBL" id="KAI9512281.1"/>
    </source>
</evidence>
<dbReference type="EMBL" id="JAGFNK010000010">
    <property type="protein sequence ID" value="KAI9512281.1"/>
    <property type="molecule type" value="Genomic_DNA"/>
</dbReference>
<reference evidence="1" key="1">
    <citation type="submission" date="2021-03" db="EMBL/GenBank/DDBJ databases">
        <title>Evolutionary priming and transition to the ectomycorrhizal habit in an iconic lineage of mushroom-forming fungi: is preadaptation a requirement?</title>
        <authorList>
            <consortium name="DOE Joint Genome Institute"/>
            <person name="Looney B.P."/>
            <person name="Miyauchi S."/>
            <person name="Morin E."/>
            <person name="Drula E."/>
            <person name="Courty P.E."/>
            <person name="Chicoki N."/>
            <person name="Fauchery L."/>
            <person name="Kohler A."/>
            <person name="Kuo A."/>
            <person name="LaButti K."/>
            <person name="Pangilinan J."/>
            <person name="Lipzen A."/>
            <person name="Riley R."/>
            <person name="Andreopoulos W."/>
            <person name="He G."/>
            <person name="Johnson J."/>
            <person name="Barry K.W."/>
            <person name="Grigoriev I.V."/>
            <person name="Nagy L."/>
            <person name="Hibbett D."/>
            <person name="Henrissat B."/>
            <person name="Matheny P.B."/>
            <person name="Labbe J."/>
            <person name="Martin A.F."/>
        </authorList>
    </citation>
    <scope>NUCLEOTIDE SEQUENCE</scope>
    <source>
        <strain evidence="1">BPL698</strain>
    </source>
</reference>